<keyword evidence="3 11" id="KW-0028">Amino-acid biosynthesis</keyword>
<comment type="pathway">
    <text evidence="1 11">Amino-acid biosynthesis; L-histidine biosynthesis; L-histidine from 5-phospho-alpha-D-ribose 1-diphosphate: step 5/9.</text>
</comment>
<dbReference type="InterPro" id="IPR017926">
    <property type="entry name" value="GATASE"/>
</dbReference>
<sequence length="219" mass="23572">MITGDIVVVDYHKGNLQSVVRGLGAAGGSAYVSDDPSDIRGSRGIILPGVGSFEDALAYMRSTGQADAVVAAIGNGVPFLGICLGLQLLFERGTEHAQNSSFGGEWVPGLGVLEGSVTRLESTKLKVPHVGWDQAYLTQNGRVCPLLVDVPEGANFYFTHSYALADDVDERDVIMRTHYTRSFASAIWKDNVFGVQFHPEKSSRAGLKILQNFVDIVRG</sequence>
<comment type="catalytic activity">
    <reaction evidence="10 11">
        <text>L-glutamine + H2O = L-glutamate + NH4(+)</text>
        <dbReference type="Rhea" id="RHEA:15889"/>
        <dbReference type="ChEBI" id="CHEBI:15377"/>
        <dbReference type="ChEBI" id="CHEBI:28938"/>
        <dbReference type="ChEBI" id="CHEBI:29985"/>
        <dbReference type="ChEBI" id="CHEBI:58359"/>
        <dbReference type="EC" id="3.5.1.2"/>
    </reaction>
</comment>
<dbReference type="PANTHER" id="PTHR42701:SF1">
    <property type="entry name" value="IMIDAZOLE GLYCEROL PHOSPHATE SYNTHASE SUBUNIT HISH"/>
    <property type="match status" value="1"/>
</dbReference>
<reference evidence="15" key="1">
    <citation type="submission" date="2016-10" db="EMBL/GenBank/DDBJ databases">
        <authorList>
            <person name="Varghese N."/>
            <person name="Submissions S."/>
        </authorList>
    </citation>
    <scope>NUCLEOTIDE SEQUENCE [LARGE SCALE GENOMIC DNA]</scope>
    <source>
        <strain evidence="15">DSM 22619</strain>
    </source>
</reference>
<comment type="subunit">
    <text evidence="2 11">Heterodimer of HisH and HisF.</text>
</comment>
<evidence type="ECO:0000256" key="4">
    <source>
        <dbReference type="ARBA" id="ARBA00022801"/>
    </source>
</evidence>
<organism evidence="14 15">
    <name type="scientific">Parafannyhessea umbonata</name>
    <dbReference type="NCBI Taxonomy" id="604330"/>
    <lineage>
        <taxon>Bacteria</taxon>
        <taxon>Bacillati</taxon>
        <taxon>Actinomycetota</taxon>
        <taxon>Coriobacteriia</taxon>
        <taxon>Coriobacteriales</taxon>
        <taxon>Atopobiaceae</taxon>
        <taxon>Parafannyhessea</taxon>
    </lineage>
</organism>
<dbReference type="CDD" id="cd01748">
    <property type="entry name" value="GATase1_IGP_Synthase"/>
    <property type="match status" value="1"/>
</dbReference>
<comment type="subcellular location">
    <subcellularLocation>
        <location evidence="11">Cytoplasm</location>
    </subcellularLocation>
</comment>
<feature type="domain" description="Glutamine amidotransferase" evidence="13">
    <location>
        <begin position="7"/>
        <end position="214"/>
    </location>
</feature>
<feature type="active site" evidence="11 12">
    <location>
        <position position="198"/>
    </location>
</feature>
<dbReference type="NCBIfam" id="TIGR01855">
    <property type="entry name" value="IMP_synth_hisH"/>
    <property type="match status" value="1"/>
</dbReference>
<evidence type="ECO:0000256" key="6">
    <source>
        <dbReference type="ARBA" id="ARBA00023102"/>
    </source>
</evidence>
<dbReference type="PANTHER" id="PTHR42701">
    <property type="entry name" value="IMIDAZOLE GLYCEROL PHOSPHATE SYNTHASE SUBUNIT HISH"/>
    <property type="match status" value="1"/>
</dbReference>
<dbReference type="Gene3D" id="3.40.50.880">
    <property type="match status" value="1"/>
</dbReference>
<dbReference type="GO" id="GO:0005737">
    <property type="term" value="C:cytoplasm"/>
    <property type="evidence" value="ECO:0007669"/>
    <property type="project" value="UniProtKB-SubCell"/>
</dbReference>
<keyword evidence="4 11" id="KW-0378">Hydrolase</keyword>
<dbReference type="PROSITE" id="PS51273">
    <property type="entry name" value="GATASE_TYPE_1"/>
    <property type="match status" value="1"/>
</dbReference>
<evidence type="ECO:0000256" key="1">
    <source>
        <dbReference type="ARBA" id="ARBA00005091"/>
    </source>
</evidence>
<keyword evidence="5 11" id="KW-0315">Glutamine amidotransferase</keyword>
<dbReference type="PIRSF" id="PIRSF000495">
    <property type="entry name" value="Amidotransf_hisH"/>
    <property type="match status" value="1"/>
</dbReference>
<dbReference type="EC" id="3.5.1.2" evidence="11"/>
<gene>
    <name evidence="11" type="primary">hisH</name>
    <name evidence="14" type="ORF">SAMN04487824_11322</name>
</gene>
<dbReference type="GO" id="GO:0000107">
    <property type="term" value="F:imidazoleglycerol-phosphate synthase activity"/>
    <property type="evidence" value="ECO:0007669"/>
    <property type="project" value="UniProtKB-UniRule"/>
</dbReference>
<evidence type="ECO:0000256" key="5">
    <source>
        <dbReference type="ARBA" id="ARBA00022962"/>
    </source>
</evidence>
<feature type="active site" description="Nucleophile" evidence="11 12">
    <location>
        <position position="83"/>
    </location>
</feature>
<dbReference type="GO" id="GO:0000105">
    <property type="term" value="P:L-histidine biosynthetic process"/>
    <property type="evidence" value="ECO:0007669"/>
    <property type="project" value="UniProtKB-UniRule"/>
</dbReference>
<dbReference type="GO" id="GO:0004359">
    <property type="term" value="F:glutaminase activity"/>
    <property type="evidence" value="ECO:0007669"/>
    <property type="project" value="UniProtKB-EC"/>
</dbReference>
<comment type="catalytic activity">
    <reaction evidence="9 11">
        <text>5-[(5-phospho-1-deoxy-D-ribulos-1-ylimino)methylamino]-1-(5-phospho-beta-D-ribosyl)imidazole-4-carboxamide + L-glutamine = D-erythro-1-(imidazol-4-yl)glycerol 3-phosphate + 5-amino-1-(5-phospho-beta-D-ribosyl)imidazole-4-carboxamide + L-glutamate + H(+)</text>
        <dbReference type="Rhea" id="RHEA:24793"/>
        <dbReference type="ChEBI" id="CHEBI:15378"/>
        <dbReference type="ChEBI" id="CHEBI:29985"/>
        <dbReference type="ChEBI" id="CHEBI:58278"/>
        <dbReference type="ChEBI" id="CHEBI:58359"/>
        <dbReference type="ChEBI" id="CHEBI:58475"/>
        <dbReference type="ChEBI" id="CHEBI:58525"/>
        <dbReference type="EC" id="4.3.2.10"/>
    </reaction>
</comment>
<evidence type="ECO:0000256" key="7">
    <source>
        <dbReference type="ARBA" id="ARBA00023239"/>
    </source>
</evidence>
<name>A0A1G6LBM3_9ACTN</name>
<keyword evidence="14" id="KW-0808">Transferase</keyword>
<dbReference type="SUPFAM" id="SSF52317">
    <property type="entry name" value="Class I glutamine amidotransferase-like"/>
    <property type="match status" value="1"/>
</dbReference>
<evidence type="ECO:0000256" key="9">
    <source>
        <dbReference type="ARBA" id="ARBA00047838"/>
    </source>
</evidence>
<dbReference type="GO" id="GO:0016829">
    <property type="term" value="F:lyase activity"/>
    <property type="evidence" value="ECO:0007669"/>
    <property type="project" value="UniProtKB-KW"/>
</dbReference>
<keyword evidence="7 11" id="KW-0456">Lyase</keyword>
<keyword evidence="11" id="KW-0963">Cytoplasm</keyword>
<dbReference type="EC" id="4.3.2.10" evidence="11"/>
<evidence type="ECO:0000256" key="12">
    <source>
        <dbReference type="PIRSR" id="PIRSR000495-1"/>
    </source>
</evidence>
<feature type="active site" evidence="11 12">
    <location>
        <position position="200"/>
    </location>
</feature>
<accession>A0A1G6LBM3</accession>
<evidence type="ECO:0000259" key="13">
    <source>
        <dbReference type="Pfam" id="PF00117"/>
    </source>
</evidence>
<evidence type="ECO:0000256" key="10">
    <source>
        <dbReference type="ARBA" id="ARBA00049534"/>
    </source>
</evidence>
<evidence type="ECO:0000256" key="8">
    <source>
        <dbReference type="ARBA" id="ARBA00025299"/>
    </source>
</evidence>
<dbReference type="AlphaFoldDB" id="A0A1G6LBM3"/>
<evidence type="ECO:0000256" key="3">
    <source>
        <dbReference type="ARBA" id="ARBA00022605"/>
    </source>
</evidence>
<dbReference type="RefSeq" id="WP_090846720.1">
    <property type="nucleotide sequence ID" value="NZ_FMZL01000013.1"/>
</dbReference>
<protein>
    <recommendedName>
        <fullName evidence="11">Imidazole glycerol phosphate synthase subunit HisH</fullName>
        <ecNumber evidence="11">4.3.2.10</ecNumber>
    </recommendedName>
    <alternativeName>
        <fullName evidence="11">IGP synthase glutaminase subunit</fullName>
        <ecNumber evidence="11">3.5.1.2</ecNumber>
    </alternativeName>
    <alternativeName>
        <fullName evidence="11">IGP synthase subunit HisH</fullName>
    </alternativeName>
    <alternativeName>
        <fullName evidence="11">ImGP synthase subunit HisH</fullName>
        <shortName evidence="11">IGPS subunit HisH</shortName>
    </alternativeName>
</protein>
<evidence type="ECO:0000256" key="11">
    <source>
        <dbReference type="HAMAP-Rule" id="MF_00278"/>
    </source>
</evidence>
<dbReference type="Proteomes" id="UP000198528">
    <property type="component" value="Unassembled WGS sequence"/>
</dbReference>
<proteinExistence type="inferred from homology"/>
<dbReference type="InterPro" id="IPR010139">
    <property type="entry name" value="Imidazole-glycPsynth_HisH"/>
</dbReference>
<keyword evidence="6 11" id="KW-0368">Histidine biosynthesis</keyword>
<evidence type="ECO:0000256" key="2">
    <source>
        <dbReference type="ARBA" id="ARBA00011152"/>
    </source>
</evidence>
<dbReference type="Pfam" id="PF00117">
    <property type="entry name" value="GATase"/>
    <property type="match status" value="1"/>
</dbReference>
<comment type="function">
    <text evidence="8 11">IGPS catalyzes the conversion of PRFAR and glutamine to IGP, AICAR and glutamate. The HisH subunit catalyzes the hydrolysis of glutamine to glutamate and ammonia as part of the synthesis of IGP and AICAR. The resulting ammonia molecule is channeled to the active site of HisF.</text>
</comment>
<dbReference type="EMBL" id="FMZL01000013">
    <property type="protein sequence ID" value="SDC40629.1"/>
    <property type="molecule type" value="Genomic_DNA"/>
</dbReference>
<dbReference type="STRING" id="604330.SAMN04489857_1255"/>
<dbReference type="UniPathway" id="UPA00031">
    <property type="reaction ID" value="UER00010"/>
</dbReference>
<dbReference type="HAMAP" id="MF_00278">
    <property type="entry name" value="HisH"/>
    <property type="match status" value="1"/>
</dbReference>
<keyword evidence="15" id="KW-1185">Reference proteome</keyword>
<evidence type="ECO:0000313" key="14">
    <source>
        <dbReference type="EMBL" id="SDC40629.1"/>
    </source>
</evidence>
<evidence type="ECO:0000313" key="15">
    <source>
        <dbReference type="Proteomes" id="UP000198528"/>
    </source>
</evidence>
<dbReference type="InterPro" id="IPR029062">
    <property type="entry name" value="Class_I_gatase-like"/>
</dbReference>